<dbReference type="EMBL" id="CP058316">
    <property type="protein sequence ID" value="QLD13028.1"/>
    <property type="molecule type" value="Genomic_DNA"/>
</dbReference>
<feature type="transmembrane region" description="Helical" evidence="2">
    <location>
        <begin position="39"/>
        <end position="62"/>
    </location>
</feature>
<organism evidence="3 4">
    <name type="scientific">Microbacterium oleivorans</name>
    <dbReference type="NCBI Taxonomy" id="273677"/>
    <lineage>
        <taxon>Bacteria</taxon>
        <taxon>Bacillati</taxon>
        <taxon>Actinomycetota</taxon>
        <taxon>Actinomycetes</taxon>
        <taxon>Micrococcales</taxon>
        <taxon>Microbacteriaceae</taxon>
        <taxon>Microbacterium</taxon>
    </lineage>
</organism>
<keyword evidence="2" id="KW-0812">Transmembrane</keyword>
<keyword evidence="2" id="KW-1133">Transmembrane helix</keyword>
<name>A0A7D5F0E8_9MICO</name>
<keyword evidence="3" id="KW-0223">Dioxygenase</keyword>
<accession>A0A7D5F0E8</accession>
<dbReference type="Proteomes" id="UP000509638">
    <property type="component" value="Chromosome"/>
</dbReference>
<gene>
    <name evidence="3" type="ORF">HW566_15330</name>
</gene>
<feature type="region of interest" description="Disordered" evidence="1">
    <location>
        <begin position="63"/>
        <end position="101"/>
    </location>
</feature>
<feature type="compositionally biased region" description="Pro residues" evidence="1">
    <location>
        <begin position="84"/>
        <end position="101"/>
    </location>
</feature>
<evidence type="ECO:0000256" key="1">
    <source>
        <dbReference type="SAM" id="MobiDB-lite"/>
    </source>
</evidence>
<feature type="compositionally biased region" description="Pro residues" evidence="1">
    <location>
        <begin position="66"/>
        <end position="76"/>
    </location>
</feature>
<evidence type="ECO:0000313" key="3">
    <source>
        <dbReference type="EMBL" id="QLD13028.1"/>
    </source>
</evidence>
<dbReference type="GO" id="GO:0051213">
    <property type="term" value="F:dioxygenase activity"/>
    <property type="evidence" value="ECO:0007669"/>
    <property type="project" value="UniProtKB-KW"/>
</dbReference>
<evidence type="ECO:0000256" key="2">
    <source>
        <dbReference type="SAM" id="Phobius"/>
    </source>
</evidence>
<protein>
    <submittedName>
        <fullName evidence="3">Dioxygenase</fullName>
    </submittedName>
</protein>
<dbReference type="AlphaFoldDB" id="A0A7D5F0E8"/>
<reference evidence="3 4" key="1">
    <citation type="submission" date="2020-06" db="EMBL/GenBank/DDBJ databases">
        <authorList>
            <person name="Jo H."/>
        </authorList>
    </citation>
    <scope>NUCLEOTIDE SEQUENCE [LARGE SCALE GENOMIC DNA]</scope>
    <source>
        <strain evidence="3 4">I46</strain>
    </source>
</reference>
<sequence>MAGRGRNRDDRAAQERARVYAARREFHAGLARRRTRDNLVAAVGGGALILAVLAGQTAYFTLGPGVPAPADTPSPTPTATTPASPAPSPTGEPSPTSIPTP</sequence>
<proteinExistence type="predicted"/>
<keyword evidence="3" id="KW-0560">Oxidoreductase</keyword>
<dbReference type="RefSeq" id="WP_178014330.1">
    <property type="nucleotide sequence ID" value="NZ_CP058316.1"/>
</dbReference>
<keyword evidence="2" id="KW-0472">Membrane</keyword>
<evidence type="ECO:0000313" key="4">
    <source>
        <dbReference type="Proteomes" id="UP000509638"/>
    </source>
</evidence>